<keyword evidence="2" id="KW-0496">Mitochondrion</keyword>
<proteinExistence type="predicted"/>
<evidence type="ECO:0000256" key="1">
    <source>
        <dbReference type="SAM" id="Phobius"/>
    </source>
</evidence>
<keyword evidence="1" id="KW-0812">Transmembrane</keyword>
<keyword evidence="1" id="KW-0472">Membrane</keyword>
<gene>
    <name evidence="2" type="ORF">ABT39_MTgene5503</name>
</gene>
<evidence type="ECO:0000313" key="2">
    <source>
        <dbReference type="EMBL" id="KUM47318.1"/>
    </source>
</evidence>
<sequence>MSLLDPSSGKQSQSILQEVSIFFHSFFRASKHPQGRKLIIFLITPFLSLLFTALQKAGWIIRWGPEGHICFLFLGKEPSSVQGLLIQGKK</sequence>
<reference evidence="2" key="1">
    <citation type="journal article" date="2015" name="Genome Biol. Evol.">
        <title>Organellar Genomes of White Spruce (Picea glauca): Assembly and Annotation.</title>
        <authorList>
            <person name="Jackman S.D."/>
            <person name="Warren R.L."/>
            <person name="Gibb E.A."/>
            <person name="Vandervalk B.P."/>
            <person name="Mohamadi H."/>
            <person name="Chu J."/>
            <person name="Raymond A."/>
            <person name="Pleasance S."/>
            <person name="Coope R."/>
            <person name="Wildung M.R."/>
            <person name="Ritland C.E."/>
            <person name="Bousquet J."/>
            <person name="Jones S.J."/>
            <person name="Bohlmann J."/>
            <person name="Birol I."/>
        </authorList>
    </citation>
    <scope>NUCLEOTIDE SEQUENCE [LARGE SCALE GENOMIC DNA]</scope>
    <source>
        <tissue evidence="2">Flushing bud</tissue>
    </source>
</reference>
<organism evidence="2">
    <name type="scientific">Picea glauca</name>
    <name type="common">White spruce</name>
    <name type="synonym">Pinus glauca</name>
    <dbReference type="NCBI Taxonomy" id="3330"/>
    <lineage>
        <taxon>Eukaryota</taxon>
        <taxon>Viridiplantae</taxon>
        <taxon>Streptophyta</taxon>
        <taxon>Embryophyta</taxon>
        <taxon>Tracheophyta</taxon>
        <taxon>Spermatophyta</taxon>
        <taxon>Pinopsida</taxon>
        <taxon>Pinidae</taxon>
        <taxon>Conifers I</taxon>
        <taxon>Pinales</taxon>
        <taxon>Pinaceae</taxon>
        <taxon>Picea</taxon>
    </lineage>
</organism>
<feature type="transmembrane region" description="Helical" evidence="1">
    <location>
        <begin position="38"/>
        <end position="55"/>
    </location>
</feature>
<name>A0A117NGU1_PICGL</name>
<dbReference type="AlphaFoldDB" id="A0A117NGU1"/>
<accession>A0A117NGU1</accession>
<keyword evidence="1" id="KW-1133">Transmembrane helix</keyword>
<protein>
    <submittedName>
        <fullName evidence="2">Uncharacterized protein</fullName>
    </submittedName>
</protein>
<comment type="caution">
    <text evidence="2">The sequence shown here is derived from an EMBL/GenBank/DDBJ whole genome shotgun (WGS) entry which is preliminary data.</text>
</comment>
<dbReference type="EMBL" id="LKAM01000007">
    <property type="protein sequence ID" value="KUM47318.1"/>
    <property type="molecule type" value="Genomic_DNA"/>
</dbReference>
<geneLocation type="mitochondrion" evidence="2"/>